<reference evidence="2 3" key="1">
    <citation type="journal article" date="2016" name="Genome Announc.">
        <title>Genome Sequence of Madurella mycetomatis mm55, Isolated from a Human Mycetoma Case in Sudan.</title>
        <authorList>
            <person name="Smit S."/>
            <person name="Derks M.F."/>
            <person name="Bervoets S."/>
            <person name="Fahal A."/>
            <person name="van Leeuwen W."/>
            <person name="van Belkum A."/>
            <person name="van de Sande W.W."/>
        </authorList>
    </citation>
    <scope>NUCLEOTIDE SEQUENCE [LARGE SCALE GENOMIC DNA]</scope>
    <source>
        <strain evidence="3">mm55</strain>
    </source>
</reference>
<name>A0A175VSK4_9PEZI</name>
<dbReference type="Proteomes" id="UP000078237">
    <property type="component" value="Unassembled WGS sequence"/>
</dbReference>
<evidence type="ECO:0000256" key="1">
    <source>
        <dbReference type="SAM" id="Phobius"/>
    </source>
</evidence>
<keyword evidence="3" id="KW-1185">Reference proteome</keyword>
<dbReference type="EMBL" id="LCTW02000367">
    <property type="protein sequence ID" value="KXX74292.1"/>
    <property type="molecule type" value="Genomic_DNA"/>
</dbReference>
<comment type="caution">
    <text evidence="2">The sequence shown here is derived from an EMBL/GenBank/DDBJ whole genome shotgun (WGS) entry which is preliminary data.</text>
</comment>
<sequence>MASIVFNGRFNAHLNEVNDPGFRAVLTDGAVYAYATSGAESTNGGIGFLPHQTGGEVLRVVWLVVVGVACLGFLVAFIQKLPLRLPGVWTIASVEAAADQPFPYLNDLAVPADDLLQRSKLYTYDPVYYYFYGILMKPGILKGVLGLETKPVLRPAKVQGYELSYWGQY</sequence>
<dbReference type="VEuPathDB" id="FungiDB:MMYC01_208557"/>
<protein>
    <submittedName>
        <fullName evidence="2">Uncharacterized protein</fullName>
    </submittedName>
</protein>
<keyword evidence="1" id="KW-0812">Transmembrane</keyword>
<evidence type="ECO:0000313" key="2">
    <source>
        <dbReference type="EMBL" id="KXX74292.1"/>
    </source>
</evidence>
<accession>A0A175VSK4</accession>
<dbReference type="OrthoDB" id="4586421at2759"/>
<feature type="transmembrane region" description="Helical" evidence="1">
    <location>
        <begin position="60"/>
        <end position="78"/>
    </location>
</feature>
<proteinExistence type="predicted"/>
<organism evidence="2 3">
    <name type="scientific">Madurella mycetomatis</name>
    <dbReference type="NCBI Taxonomy" id="100816"/>
    <lineage>
        <taxon>Eukaryota</taxon>
        <taxon>Fungi</taxon>
        <taxon>Dikarya</taxon>
        <taxon>Ascomycota</taxon>
        <taxon>Pezizomycotina</taxon>
        <taxon>Sordariomycetes</taxon>
        <taxon>Sordariomycetidae</taxon>
        <taxon>Sordariales</taxon>
        <taxon>Sordariales incertae sedis</taxon>
        <taxon>Madurella</taxon>
    </lineage>
</organism>
<keyword evidence="1" id="KW-0472">Membrane</keyword>
<gene>
    <name evidence="2" type="ORF">MMYC01_208557</name>
</gene>
<dbReference type="AlphaFoldDB" id="A0A175VSK4"/>
<evidence type="ECO:0000313" key="3">
    <source>
        <dbReference type="Proteomes" id="UP000078237"/>
    </source>
</evidence>
<keyword evidence="1" id="KW-1133">Transmembrane helix</keyword>